<dbReference type="Pfam" id="PF07883">
    <property type="entry name" value="Cupin_2"/>
    <property type="match status" value="1"/>
</dbReference>
<dbReference type="PROSITE" id="PS01124">
    <property type="entry name" value="HTH_ARAC_FAMILY_2"/>
    <property type="match status" value="1"/>
</dbReference>
<dbReference type="EMBL" id="FQWQ01000003">
    <property type="protein sequence ID" value="SHH57211.1"/>
    <property type="molecule type" value="Genomic_DNA"/>
</dbReference>
<dbReference type="RefSeq" id="WP_073138291.1">
    <property type="nucleotide sequence ID" value="NZ_FQWQ01000003.1"/>
</dbReference>
<keyword evidence="3" id="KW-0804">Transcription</keyword>
<dbReference type="InterPro" id="IPR018060">
    <property type="entry name" value="HTH_AraC"/>
</dbReference>
<dbReference type="PROSITE" id="PS00041">
    <property type="entry name" value="HTH_ARAC_FAMILY_1"/>
    <property type="match status" value="1"/>
</dbReference>
<dbReference type="Pfam" id="PF12833">
    <property type="entry name" value="HTH_18"/>
    <property type="match status" value="1"/>
</dbReference>
<keyword evidence="1" id="KW-0805">Transcription regulation</keyword>
<sequence>MKAKSTSKPQEIFLQHPGKSFLINAITGCNLPFHFHAEIEILFCLNGTGTIMAGNYVNSFGEGDLFMIGKNLPHALIQTSEEANLICLQFDQDFLGKRFFYSREFKSVEDLLKRSSRGLKFKVDKEKFLPVFMAMTTGKSIVPVVSVLKALDLLSKERFDSLNSIQFTHDAMGESDLEKINKVFDYTQEHFQETISLEQVSNLLNFTETSFCRYFKLNTGKSYFQYLNEIRIANACKLLIEFGNHDIEEICFSCGFNNPSTFYKQFKKIVKLTPKEYQVKAKKTLQSAVTMVA</sequence>
<accession>A0A1M5U2X1</accession>
<evidence type="ECO:0000256" key="1">
    <source>
        <dbReference type="ARBA" id="ARBA00023015"/>
    </source>
</evidence>
<dbReference type="InterPro" id="IPR013096">
    <property type="entry name" value="Cupin_2"/>
</dbReference>
<dbReference type="SUPFAM" id="SSF51182">
    <property type="entry name" value="RmlC-like cupins"/>
    <property type="match status" value="1"/>
</dbReference>
<evidence type="ECO:0000256" key="3">
    <source>
        <dbReference type="ARBA" id="ARBA00023163"/>
    </source>
</evidence>
<keyword evidence="6" id="KW-1185">Reference proteome</keyword>
<dbReference type="SUPFAM" id="SSF46689">
    <property type="entry name" value="Homeodomain-like"/>
    <property type="match status" value="2"/>
</dbReference>
<evidence type="ECO:0000313" key="5">
    <source>
        <dbReference type="EMBL" id="SHH57211.1"/>
    </source>
</evidence>
<proteinExistence type="predicted"/>
<dbReference type="InterPro" id="IPR011051">
    <property type="entry name" value="RmlC_Cupin_sf"/>
</dbReference>
<dbReference type="Proteomes" id="UP000184212">
    <property type="component" value="Unassembled WGS sequence"/>
</dbReference>
<dbReference type="InterPro" id="IPR009057">
    <property type="entry name" value="Homeodomain-like_sf"/>
</dbReference>
<feature type="domain" description="HTH araC/xylS-type" evidence="4">
    <location>
        <begin position="181"/>
        <end position="280"/>
    </location>
</feature>
<protein>
    <submittedName>
        <fullName evidence="5">AraC-type DNA-binding protein</fullName>
    </submittedName>
</protein>
<dbReference type="STRING" id="947013.SAMN04488109_4422"/>
<dbReference type="GO" id="GO:0043565">
    <property type="term" value="F:sequence-specific DNA binding"/>
    <property type="evidence" value="ECO:0007669"/>
    <property type="project" value="InterPro"/>
</dbReference>
<evidence type="ECO:0000313" key="6">
    <source>
        <dbReference type="Proteomes" id="UP000184212"/>
    </source>
</evidence>
<dbReference type="GO" id="GO:0003700">
    <property type="term" value="F:DNA-binding transcription factor activity"/>
    <property type="evidence" value="ECO:0007669"/>
    <property type="project" value="InterPro"/>
</dbReference>
<dbReference type="Gene3D" id="1.10.10.60">
    <property type="entry name" value="Homeodomain-like"/>
    <property type="match status" value="2"/>
</dbReference>
<dbReference type="InterPro" id="IPR014710">
    <property type="entry name" value="RmlC-like_jellyroll"/>
</dbReference>
<reference evidence="5 6" key="1">
    <citation type="submission" date="2016-11" db="EMBL/GenBank/DDBJ databases">
        <authorList>
            <person name="Jaros S."/>
            <person name="Januszkiewicz K."/>
            <person name="Wedrychowicz H."/>
        </authorList>
    </citation>
    <scope>NUCLEOTIDE SEQUENCE [LARGE SCALE GENOMIC DNA]</scope>
    <source>
        <strain evidence="5 6">DSM 24574</strain>
    </source>
</reference>
<dbReference type="Gene3D" id="2.60.120.10">
    <property type="entry name" value="Jelly Rolls"/>
    <property type="match status" value="1"/>
</dbReference>
<gene>
    <name evidence="5" type="ORF">SAMN04488109_4422</name>
</gene>
<dbReference type="SMART" id="SM00342">
    <property type="entry name" value="HTH_ARAC"/>
    <property type="match status" value="1"/>
</dbReference>
<dbReference type="InterPro" id="IPR018062">
    <property type="entry name" value="HTH_AraC-typ_CS"/>
</dbReference>
<dbReference type="PANTHER" id="PTHR43280:SF27">
    <property type="entry name" value="TRANSCRIPTIONAL REGULATOR MTLR"/>
    <property type="match status" value="1"/>
</dbReference>
<dbReference type="OrthoDB" id="2569619at2"/>
<dbReference type="AlphaFoldDB" id="A0A1M5U2X1"/>
<keyword evidence="2 5" id="KW-0238">DNA-binding</keyword>
<name>A0A1M5U2X1_9BACT</name>
<evidence type="ECO:0000259" key="4">
    <source>
        <dbReference type="PROSITE" id="PS01124"/>
    </source>
</evidence>
<organism evidence="5 6">
    <name type="scientific">Chryseolinea serpens</name>
    <dbReference type="NCBI Taxonomy" id="947013"/>
    <lineage>
        <taxon>Bacteria</taxon>
        <taxon>Pseudomonadati</taxon>
        <taxon>Bacteroidota</taxon>
        <taxon>Cytophagia</taxon>
        <taxon>Cytophagales</taxon>
        <taxon>Fulvivirgaceae</taxon>
        <taxon>Chryseolinea</taxon>
    </lineage>
</organism>
<dbReference type="PANTHER" id="PTHR43280">
    <property type="entry name" value="ARAC-FAMILY TRANSCRIPTIONAL REGULATOR"/>
    <property type="match status" value="1"/>
</dbReference>
<evidence type="ECO:0000256" key="2">
    <source>
        <dbReference type="ARBA" id="ARBA00023125"/>
    </source>
</evidence>